<comment type="caution">
    <text evidence="1">The sequence shown here is derived from an EMBL/GenBank/DDBJ whole genome shotgun (WGS) entry which is preliminary data.</text>
</comment>
<organism evidence="1 2">
    <name type="scientific">Dentiscutata heterogama</name>
    <dbReference type="NCBI Taxonomy" id="1316150"/>
    <lineage>
        <taxon>Eukaryota</taxon>
        <taxon>Fungi</taxon>
        <taxon>Fungi incertae sedis</taxon>
        <taxon>Mucoromycota</taxon>
        <taxon>Glomeromycotina</taxon>
        <taxon>Glomeromycetes</taxon>
        <taxon>Diversisporales</taxon>
        <taxon>Gigasporaceae</taxon>
        <taxon>Dentiscutata</taxon>
    </lineage>
</organism>
<evidence type="ECO:0000313" key="1">
    <source>
        <dbReference type="EMBL" id="CAG8525643.1"/>
    </source>
</evidence>
<gene>
    <name evidence="1" type="ORF">DHETER_LOCUS4130</name>
</gene>
<sequence>MKQNIKQNIFERHQGFDLANFDNSKYPLSEIPHFKVLKSETYGAFKAMVAQNFGILAEQIRFWIFIIRENDTVRLDTPLTDAFLAMTMEKVHEKISVKQNNLRLFMEVTDRPFDDNVLWFPLIERNSYNNRIMIFVKYFDPDTQSIEGLGNLYVKKFDKVGDIMLTLCEKKKLTSHTSLKIYEELCHKYIKVMNSKLTFHDSKIQNGDIICFQKALTEEESQKYIAASRIHDIPTFYKSIVAKFEGKDQILN</sequence>
<protein>
    <submittedName>
        <fullName evidence="1">3949_t:CDS:1</fullName>
    </submittedName>
</protein>
<accession>A0ACA9LE28</accession>
<dbReference type="EMBL" id="CAJVPU010003943">
    <property type="protein sequence ID" value="CAG8525643.1"/>
    <property type="molecule type" value="Genomic_DNA"/>
</dbReference>
<dbReference type="Proteomes" id="UP000789702">
    <property type="component" value="Unassembled WGS sequence"/>
</dbReference>
<keyword evidence="2" id="KW-1185">Reference proteome</keyword>
<evidence type="ECO:0000313" key="2">
    <source>
        <dbReference type="Proteomes" id="UP000789702"/>
    </source>
</evidence>
<reference evidence="1" key="1">
    <citation type="submission" date="2021-06" db="EMBL/GenBank/DDBJ databases">
        <authorList>
            <person name="Kallberg Y."/>
            <person name="Tangrot J."/>
            <person name="Rosling A."/>
        </authorList>
    </citation>
    <scope>NUCLEOTIDE SEQUENCE</scope>
    <source>
        <strain evidence="1">IL203A</strain>
    </source>
</reference>
<feature type="non-terminal residue" evidence="1">
    <location>
        <position position="252"/>
    </location>
</feature>
<name>A0ACA9LE28_9GLOM</name>
<proteinExistence type="predicted"/>